<proteinExistence type="predicted"/>
<accession>A0A346Y1G1</accession>
<dbReference type="Proteomes" id="UP000264006">
    <property type="component" value="Chromosome"/>
</dbReference>
<dbReference type="PANTHER" id="PTHR44757:SF2">
    <property type="entry name" value="BIOFILM ARCHITECTURE MAINTENANCE PROTEIN MBAA"/>
    <property type="match status" value="1"/>
</dbReference>
<dbReference type="Gene3D" id="3.30.450.20">
    <property type="entry name" value="PAS domain"/>
    <property type="match status" value="1"/>
</dbReference>
<dbReference type="InterPro" id="IPR029787">
    <property type="entry name" value="Nucleotide_cyclase"/>
</dbReference>
<evidence type="ECO:0000259" key="2">
    <source>
        <dbReference type="PROSITE" id="PS50887"/>
    </source>
</evidence>
<protein>
    <submittedName>
        <fullName evidence="3">Diguanylate cyclase/phosphodiesterase (GGDEF &amp; EAL domains) with PAS/PAC sensor(S)</fullName>
    </submittedName>
</protein>
<dbReference type="InterPro" id="IPR052155">
    <property type="entry name" value="Biofilm_reg_signaling"/>
</dbReference>
<dbReference type="EMBL" id="CP031165">
    <property type="protein sequence ID" value="AXV08308.1"/>
    <property type="molecule type" value="Genomic_DNA"/>
</dbReference>
<dbReference type="AlphaFoldDB" id="A0A346Y1G1"/>
<dbReference type="OrthoDB" id="23692at2"/>
<evidence type="ECO:0000259" key="1">
    <source>
        <dbReference type="PROSITE" id="PS50883"/>
    </source>
</evidence>
<keyword evidence="4" id="KW-1185">Reference proteome</keyword>
<dbReference type="Pfam" id="PF08448">
    <property type="entry name" value="PAS_4"/>
    <property type="match status" value="1"/>
</dbReference>
<dbReference type="InterPro" id="IPR000160">
    <property type="entry name" value="GGDEF_dom"/>
</dbReference>
<dbReference type="InterPro" id="IPR035965">
    <property type="entry name" value="PAS-like_dom_sf"/>
</dbReference>
<dbReference type="SUPFAM" id="SSF141868">
    <property type="entry name" value="EAL domain-like"/>
    <property type="match status" value="1"/>
</dbReference>
<dbReference type="SMART" id="SM00267">
    <property type="entry name" value="GGDEF"/>
    <property type="match status" value="1"/>
</dbReference>
<dbReference type="PANTHER" id="PTHR44757">
    <property type="entry name" value="DIGUANYLATE CYCLASE DGCP"/>
    <property type="match status" value="1"/>
</dbReference>
<dbReference type="PROSITE" id="PS50883">
    <property type="entry name" value="EAL"/>
    <property type="match status" value="1"/>
</dbReference>
<dbReference type="CDD" id="cd01948">
    <property type="entry name" value="EAL"/>
    <property type="match status" value="1"/>
</dbReference>
<organism evidence="3 4">
    <name type="scientific">Euzebya pacifica</name>
    <dbReference type="NCBI Taxonomy" id="1608957"/>
    <lineage>
        <taxon>Bacteria</taxon>
        <taxon>Bacillati</taxon>
        <taxon>Actinomycetota</taxon>
        <taxon>Nitriliruptoria</taxon>
        <taxon>Euzebyales</taxon>
    </lineage>
</organism>
<dbReference type="SMART" id="SM00052">
    <property type="entry name" value="EAL"/>
    <property type="match status" value="1"/>
</dbReference>
<name>A0A346Y1G1_9ACTN</name>
<feature type="domain" description="EAL" evidence="1">
    <location>
        <begin position="625"/>
        <end position="874"/>
    </location>
</feature>
<dbReference type="InterPro" id="IPR043128">
    <property type="entry name" value="Rev_trsase/Diguanyl_cyclase"/>
</dbReference>
<dbReference type="InterPro" id="IPR001633">
    <property type="entry name" value="EAL_dom"/>
</dbReference>
<reference evidence="3 4" key="1">
    <citation type="submission" date="2018-09" db="EMBL/GenBank/DDBJ databases">
        <title>Complete genome sequence of Euzebya sp. DY32-46 isolated from seawater of Pacific Ocean.</title>
        <authorList>
            <person name="Xu L."/>
            <person name="Wu Y.-H."/>
            <person name="Xu X.-W."/>
        </authorList>
    </citation>
    <scope>NUCLEOTIDE SEQUENCE [LARGE SCALE GENOMIC DNA]</scope>
    <source>
        <strain evidence="3 4">DY32-46</strain>
    </source>
</reference>
<dbReference type="KEGG" id="euz:DVS28_a3635"/>
<feature type="domain" description="GGDEF" evidence="2">
    <location>
        <begin position="483"/>
        <end position="616"/>
    </location>
</feature>
<dbReference type="NCBIfam" id="TIGR00254">
    <property type="entry name" value="GGDEF"/>
    <property type="match status" value="1"/>
</dbReference>
<evidence type="ECO:0000313" key="4">
    <source>
        <dbReference type="Proteomes" id="UP000264006"/>
    </source>
</evidence>
<dbReference type="Pfam" id="PF00563">
    <property type="entry name" value="EAL"/>
    <property type="match status" value="1"/>
</dbReference>
<dbReference type="Gene3D" id="3.20.20.450">
    <property type="entry name" value="EAL domain"/>
    <property type="match status" value="1"/>
</dbReference>
<dbReference type="PROSITE" id="PS50887">
    <property type="entry name" value="GGDEF"/>
    <property type="match status" value="1"/>
</dbReference>
<sequence length="876" mass="94448">MDQTGSSRRSRRRAAFRVVAAPVLMLLLGVLASVAIAEQVDTTRRTSRLERTLAEWSGILQARVDTTGGLVAGASAHHSRLRHDAAGVTDEDLQQFLATSGAQQRHGELTQGLMYVARVDRDLLSQYVARRRLSMSTFEVADGPFRVYPAVLWAASGGTERHGERLDADPERATILADVRNRQEVLMTPPLPGGDGPTLEIFGPVVSARDRHIGWVGTSLSLGDLIATIGEPPRGLAITDNGVPVFGELVAEDGQDVVQRSTTLDLLGRRWQVSVTDGTVGLDIPSLLAGLSLTVTMALLVAMGQRTRRRLASSVVTVTESRDRYASYLDAIVQNLDVGIIACDADGTIVVSNDTSADMFGAPSTRDAITQWNAERGPDGVPIALEDTPLARVMTGEFVHREQHTRPATDGPEPVWSFSGQPISVHADRVGGVVAIHDVTELVAAEARMTRLAMRDHLTGVANRRRLGIELDTALDDQRAGGAPATVLFMDLDRFKAVNDTAGHHRGDRMLVDVARALTRASHDGDLVARVGGDEFVLLCRHCPDRQAADQLATDVSEAVRPILSTEELVVVGAGISIGVVMPQDVDSVDDVLRFADLAMYEAKRTDGTAVRIYETGLGTRAAERYDLERRLREALRTGALTVAFQPIVEADDRRITGAEALVRWNDDGRAIPPDDFIPLAEQTGLVVDIDLFVLDRACAALAMAGSPNRIGVNFSAGTLALPDLVDRIDEVLSRHGVPADRLCIELTETTLIGVSPVTDAMLHALFDRGVHLALDDFGTGYASLNYLRRFPVTRIKIDRSFVDDLLSSPEDSAIVQGTVLLAKRLSIQTVAEGVETVAQADALTALGCDHLQGYLLGRPMPLEDLLATTSACVRT</sequence>
<evidence type="ECO:0000313" key="3">
    <source>
        <dbReference type="EMBL" id="AXV08308.1"/>
    </source>
</evidence>
<dbReference type="InterPro" id="IPR013656">
    <property type="entry name" value="PAS_4"/>
</dbReference>
<dbReference type="SUPFAM" id="SSF55073">
    <property type="entry name" value="Nucleotide cyclase"/>
    <property type="match status" value="1"/>
</dbReference>
<dbReference type="Gene3D" id="3.30.70.270">
    <property type="match status" value="1"/>
</dbReference>
<gene>
    <name evidence="3" type="ORF">DVS28_a3635</name>
</gene>
<dbReference type="CDD" id="cd01949">
    <property type="entry name" value="GGDEF"/>
    <property type="match status" value="1"/>
</dbReference>
<dbReference type="Pfam" id="PF00990">
    <property type="entry name" value="GGDEF"/>
    <property type="match status" value="1"/>
</dbReference>
<dbReference type="SUPFAM" id="SSF55785">
    <property type="entry name" value="PYP-like sensor domain (PAS domain)"/>
    <property type="match status" value="1"/>
</dbReference>
<dbReference type="InterPro" id="IPR035919">
    <property type="entry name" value="EAL_sf"/>
</dbReference>